<evidence type="ECO:0000313" key="4">
    <source>
        <dbReference type="EMBL" id="THV07100.1"/>
    </source>
</evidence>
<keyword evidence="5" id="KW-1185">Reference proteome</keyword>
<protein>
    <recommendedName>
        <fullName evidence="6">Mid2 domain-containing protein</fullName>
    </recommendedName>
</protein>
<dbReference type="AlphaFoldDB" id="A0A4S8MV06"/>
<feature type="region of interest" description="Disordered" evidence="1">
    <location>
        <begin position="162"/>
        <end position="196"/>
    </location>
</feature>
<reference evidence="4 5" key="1">
    <citation type="journal article" date="2019" name="Nat. Ecol. Evol.">
        <title>Megaphylogeny resolves global patterns of mushroom evolution.</title>
        <authorList>
            <person name="Varga T."/>
            <person name="Krizsan K."/>
            <person name="Foldi C."/>
            <person name="Dima B."/>
            <person name="Sanchez-Garcia M."/>
            <person name="Sanchez-Ramirez S."/>
            <person name="Szollosi G.J."/>
            <person name="Szarkandi J.G."/>
            <person name="Papp V."/>
            <person name="Albert L."/>
            <person name="Andreopoulos W."/>
            <person name="Angelini C."/>
            <person name="Antonin V."/>
            <person name="Barry K.W."/>
            <person name="Bougher N.L."/>
            <person name="Buchanan P."/>
            <person name="Buyck B."/>
            <person name="Bense V."/>
            <person name="Catcheside P."/>
            <person name="Chovatia M."/>
            <person name="Cooper J."/>
            <person name="Damon W."/>
            <person name="Desjardin D."/>
            <person name="Finy P."/>
            <person name="Geml J."/>
            <person name="Haridas S."/>
            <person name="Hughes K."/>
            <person name="Justo A."/>
            <person name="Karasinski D."/>
            <person name="Kautmanova I."/>
            <person name="Kiss B."/>
            <person name="Kocsube S."/>
            <person name="Kotiranta H."/>
            <person name="LaButti K.M."/>
            <person name="Lechner B.E."/>
            <person name="Liimatainen K."/>
            <person name="Lipzen A."/>
            <person name="Lukacs Z."/>
            <person name="Mihaltcheva S."/>
            <person name="Morgado L.N."/>
            <person name="Niskanen T."/>
            <person name="Noordeloos M.E."/>
            <person name="Ohm R.A."/>
            <person name="Ortiz-Santana B."/>
            <person name="Ovrebo C."/>
            <person name="Racz N."/>
            <person name="Riley R."/>
            <person name="Savchenko A."/>
            <person name="Shiryaev A."/>
            <person name="Soop K."/>
            <person name="Spirin V."/>
            <person name="Szebenyi C."/>
            <person name="Tomsovsky M."/>
            <person name="Tulloss R.E."/>
            <person name="Uehling J."/>
            <person name="Grigoriev I.V."/>
            <person name="Vagvolgyi C."/>
            <person name="Papp T."/>
            <person name="Martin F.M."/>
            <person name="Miettinen O."/>
            <person name="Hibbett D.S."/>
            <person name="Nagy L.G."/>
        </authorList>
    </citation>
    <scope>NUCLEOTIDE SEQUENCE [LARGE SCALE GENOMIC DNA]</scope>
    <source>
        <strain evidence="4 5">CBS 962.96</strain>
    </source>
</reference>
<evidence type="ECO:0000256" key="1">
    <source>
        <dbReference type="SAM" id="MobiDB-lite"/>
    </source>
</evidence>
<feature type="region of interest" description="Disordered" evidence="1">
    <location>
        <begin position="213"/>
        <end position="236"/>
    </location>
</feature>
<proteinExistence type="predicted"/>
<evidence type="ECO:0000313" key="5">
    <source>
        <dbReference type="Proteomes" id="UP000297245"/>
    </source>
</evidence>
<feature type="transmembrane region" description="Helical" evidence="2">
    <location>
        <begin position="127"/>
        <end position="156"/>
    </location>
</feature>
<dbReference type="Proteomes" id="UP000297245">
    <property type="component" value="Unassembled WGS sequence"/>
</dbReference>
<gene>
    <name evidence="4" type="ORF">K435DRAFT_848439</name>
</gene>
<evidence type="ECO:0000256" key="3">
    <source>
        <dbReference type="SAM" id="SignalP"/>
    </source>
</evidence>
<sequence length="236" mass="25475">MLKVSPSYPMRLFLFSLLCISSAAALPILNVGGSETSNVAETTETLGDDTFSGLFAQLGGVGDSIRNLFCAFLDSATLRSVTPDSINSPSAVHDVSFTQPIFSSVEPSPPFYRRAQNDTSNDDHSPIFAKVLIIIGGIVGGLTLTIGSLYLVAHLIERRNEKGTKRKIRSNIPSESPFEPTMESYNTIESRSPSTSAFQLPVAHDPFADHYAVDAHSLDVPRSPRPRSPRPSSPPV</sequence>
<evidence type="ECO:0000256" key="2">
    <source>
        <dbReference type="SAM" id="Phobius"/>
    </source>
</evidence>
<accession>A0A4S8MV06</accession>
<evidence type="ECO:0008006" key="6">
    <source>
        <dbReference type="Google" id="ProtNLM"/>
    </source>
</evidence>
<feature type="chain" id="PRO_5020538240" description="Mid2 domain-containing protein" evidence="3">
    <location>
        <begin position="26"/>
        <end position="236"/>
    </location>
</feature>
<feature type="signal peptide" evidence="3">
    <location>
        <begin position="1"/>
        <end position="25"/>
    </location>
</feature>
<feature type="compositionally biased region" description="Polar residues" evidence="1">
    <location>
        <begin position="183"/>
        <end position="196"/>
    </location>
</feature>
<organism evidence="4 5">
    <name type="scientific">Dendrothele bispora (strain CBS 962.96)</name>
    <dbReference type="NCBI Taxonomy" id="1314807"/>
    <lineage>
        <taxon>Eukaryota</taxon>
        <taxon>Fungi</taxon>
        <taxon>Dikarya</taxon>
        <taxon>Basidiomycota</taxon>
        <taxon>Agaricomycotina</taxon>
        <taxon>Agaricomycetes</taxon>
        <taxon>Agaricomycetidae</taxon>
        <taxon>Agaricales</taxon>
        <taxon>Agaricales incertae sedis</taxon>
        <taxon>Dendrothele</taxon>
    </lineage>
</organism>
<keyword evidence="2" id="KW-0812">Transmembrane</keyword>
<keyword evidence="3" id="KW-0732">Signal</keyword>
<name>A0A4S8MV06_DENBC</name>
<keyword evidence="2" id="KW-0472">Membrane</keyword>
<keyword evidence="2" id="KW-1133">Transmembrane helix</keyword>
<dbReference type="EMBL" id="ML179039">
    <property type="protein sequence ID" value="THV07100.1"/>
    <property type="molecule type" value="Genomic_DNA"/>
</dbReference>